<dbReference type="Pfam" id="PF24758">
    <property type="entry name" value="LRR_At5g56370"/>
    <property type="match status" value="1"/>
</dbReference>
<accession>A0A0K9PI66</accession>
<dbReference type="InterPro" id="IPR001810">
    <property type="entry name" value="F-box_dom"/>
</dbReference>
<dbReference type="PANTHER" id="PTHR32212:SF248">
    <property type="entry name" value="F-BOX DOMAIN-CONTAINING PROTEIN"/>
    <property type="match status" value="1"/>
</dbReference>
<evidence type="ECO:0000313" key="3">
    <source>
        <dbReference type="Proteomes" id="UP000036987"/>
    </source>
</evidence>
<keyword evidence="3" id="KW-1185">Reference proteome</keyword>
<dbReference type="SUPFAM" id="SSF52047">
    <property type="entry name" value="RNI-like"/>
    <property type="match status" value="1"/>
</dbReference>
<dbReference type="EMBL" id="LFYR01000811">
    <property type="protein sequence ID" value="KMZ68753.1"/>
    <property type="molecule type" value="Genomic_DNA"/>
</dbReference>
<evidence type="ECO:0000313" key="2">
    <source>
        <dbReference type="EMBL" id="KMZ68753.1"/>
    </source>
</evidence>
<evidence type="ECO:0000259" key="1">
    <source>
        <dbReference type="SMART" id="SM00256"/>
    </source>
</evidence>
<dbReference type="Pfam" id="PF00646">
    <property type="entry name" value="F-box"/>
    <property type="match status" value="1"/>
</dbReference>
<dbReference type="AlphaFoldDB" id="A0A0K9PI66"/>
<dbReference type="SUPFAM" id="SSF81383">
    <property type="entry name" value="F-box domain"/>
    <property type="match status" value="1"/>
</dbReference>
<protein>
    <recommendedName>
        <fullName evidence="1">F-box domain-containing protein</fullName>
    </recommendedName>
</protein>
<dbReference type="OMA" id="LETILCH"/>
<dbReference type="Gene3D" id="3.80.10.10">
    <property type="entry name" value="Ribonuclease Inhibitor"/>
    <property type="match status" value="1"/>
</dbReference>
<comment type="caution">
    <text evidence="2">The sequence shown here is derived from an EMBL/GenBank/DDBJ whole genome shotgun (WGS) entry which is preliminary data.</text>
</comment>
<reference evidence="3" key="1">
    <citation type="journal article" date="2016" name="Nature">
        <title>The genome of the seagrass Zostera marina reveals angiosperm adaptation to the sea.</title>
        <authorList>
            <person name="Olsen J.L."/>
            <person name="Rouze P."/>
            <person name="Verhelst B."/>
            <person name="Lin Y.-C."/>
            <person name="Bayer T."/>
            <person name="Collen J."/>
            <person name="Dattolo E."/>
            <person name="De Paoli E."/>
            <person name="Dittami S."/>
            <person name="Maumus F."/>
            <person name="Michel G."/>
            <person name="Kersting A."/>
            <person name="Lauritano C."/>
            <person name="Lohaus R."/>
            <person name="Toepel M."/>
            <person name="Tonon T."/>
            <person name="Vanneste K."/>
            <person name="Amirebrahimi M."/>
            <person name="Brakel J."/>
            <person name="Bostroem C."/>
            <person name="Chovatia M."/>
            <person name="Grimwood J."/>
            <person name="Jenkins J.W."/>
            <person name="Jueterbock A."/>
            <person name="Mraz A."/>
            <person name="Stam W.T."/>
            <person name="Tice H."/>
            <person name="Bornberg-Bauer E."/>
            <person name="Green P.J."/>
            <person name="Pearson G.A."/>
            <person name="Procaccini G."/>
            <person name="Duarte C.M."/>
            <person name="Schmutz J."/>
            <person name="Reusch T.B.H."/>
            <person name="Van de Peer Y."/>
        </authorList>
    </citation>
    <scope>NUCLEOTIDE SEQUENCE [LARGE SCALE GENOMIC DNA]</scope>
    <source>
        <strain evidence="3">cv. Finnish</strain>
    </source>
</reference>
<gene>
    <name evidence="2" type="ORF">ZOSMA_22G00400</name>
</gene>
<feature type="domain" description="F-box" evidence="1">
    <location>
        <begin position="23"/>
        <end position="64"/>
    </location>
</feature>
<dbReference type="STRING" id="29655.A0A0K9PI66"/>
<name>A0A0K9PI66_ZOSMR</name>
<sequence>MEIEPEIPVNLNSKFGEDRLSSLPDQLIGEILACLPLDDAIRTCCLSKHWRYKWRTMPNLCFHYERFRIRSKSKETFSKYIHSKINWVISKHNGNIRKLKLYIDDRIETDVETYQELNTYFDRLVRSNIQVLEIQRFPNKDHFVPSSIFDFSMLTSLTLCNCIFRIPEMFKGFKYLTTLFFDDVKVSGESANVDIMIQLCPLLKYLDIYCINEFLVLNSLDAPELETLSIFGGELSLNPTRLPTFFKLTYLNVSNVTFTGESTIVSFIKLCPNIKRLNISYNKDYFQVIDDLCLPDLRSLYIYGCSLKLNICNFDKLANFAFIKCHIEFQNMINCFKSLIFLHFHEVTFLKNSYTMNCPLLEHVYIFDYSTTCMILRLHAPNLNTLTIGSINITWVEIPRNFNSRIISVINIIVIGFKTLEKESNFDHRVLLEAENLQLIHFTLEYLDRYRVLQIQDIKFERMKRLGIHWPNSFLKLINNDSFVYILRNSPAMEDLSLSWNQIEDEEDSHFIELFQNNILGVNFNELKIFTVGTVYGTKTEEVLIGYVLRNAPQLVEVNIKILIRQDVRFMKSKFLKNVSAFKRDSACSINIIYIYDNYE</sequence>
<dbReference type="InterPro" id="IPR055411">
    <property type="entry name" value="LRR_FXL15/At3g58940/PEG3-like"/>
</dbReference>
<dbReference type="Proteomes" id="UP000036987">
    <property type="component" value="Unassembled WGS sequence"/>
</dbReference>
<dbReference type="InterPro" id="IPR032675">
    <property type="entry name" value="LRR_dom_sf"/>
</dbReference>
<dbReference type="PANTHER" id="PTHR32212">
    <property type="entry name" value="CYCLIN-LIKE F-BOX"/>
    <property type="match status" value="1"/>
</dbReference>
<dbReference type="OrthoDB" id="1163429at2759"/>
<dbReference type="SMART" id="SM00256">
    <property type="entry name" value="FBOX"/>
    <property type="match status" value="1"/>
</dbReference>
<proteinExistence type="predicted"/>
<organism evidence="2 3">
    <name type="scientific">Zostera marina</name>
    <name type="common">Eelgrass</name>
    <dbReference type="NCBI Taxonomy" id="29655"/>
    <lineage>
        <taxon>Eukaryota</taxon>
        <taxon>Viridiplantae</taxon>
        <taxon>Streptophyta</taxon>
        <taxon>Embryophyta</taxon>
        <taxon>Tracheophyta</taxon>
        <taxon>Spermatophyta</taxon>
        <taxon>Magnoliopsida</taxon>
        <taxon>Liliopsida</taxon>
        <taxon>Zosteraceae</taxon>
        <taxon>Zostera</taxon>
    </lineage>
</organism>
<dbReference type="Gene3D" id="1.20.1280.50">
    <property type="match status" value="1"/>
</dbReference>
<dbReference type="InterPro" id="IPR036047">
    <property type="entry name" value="F-box-like_dom_sf"/>
</dbReference>